<accession>A0A919AQ10</accession>
<dbReference type="EMBL" id="BNBC01000079">
    <property type="protein sequence ID" value="GHF17674.1"/>
    <property type="molecule type" value="Genomic_DNA"/>
</dbReference>
<organism evidence="2 3">
    <name type="scientific">Streptomyces spiralis</name>
    <dbReference type="NCBI Taxonomy" id="66376"/>
    <lineage>
        <taxon>Bacteria</taxon>
        <taxon>Bacillati</taxon>
        <taxon>Actinomycetota</taxon>
        <taxon>Actinomycetes</taxon>
        <taxon>Kitasatosporales</taxon>
        <taxon>Streptomycetaceae</taxon>
        <taxon>Streptomyces</taxon>
    </lineage>
</organism>
<feature type="region of interest" description="Disordered" evidence="1">
    <location>
        <begin position="82"/>
        <end position="104"/>
    </location>
</feature>
<dbReference type="Proteomes" id="UP000641386">
    <property type="component" value="Unassembled WGS sequence"/>
</dbReference>
<name>A0A919AQ10_9ACTN</name>
<evidence type="ECO:0000256" key="1">
    <source>
        <dbReference type="SAM" id="MobiDB-lite"/>
    </source>
</evidence>
<reference evidence="2" key="2">
    <citation type="submission" date="2020-09" db="EMBL/GenBank/DDBJ databases">
        <authorList>
            <person name="Sun Q."/>
            <person name="Ohkuma M."/>
        </authorList>
    </citation>
    <scope>NUCLEOTIDE SEQUENCE</scope>
    <source>
        <strain evidence="2">JCM 3302</strain>
    </source>
</reference>
<dbReference type="RefSeq" id="WP_189908151.1">
    <property type="nucleotide sequence ID" value="NZ_BNBC01000079.1"/>
</dbReference>
<gene>
    <name evidence="2" type="ORF">GCM10014715_85900</name>
</gene>
<sequence length="104" mass="11128">MPELRCEAVRWVDDEPFPGIVEVQFVDAAGQRWSLIDKSSIFAQFAELTPESVYPVKVTVACEVQGDIGAMGVGGVVTVSTSPDGVTTPDGRDTFAVNQSQLIP</sequence>
<dbReference type="AlphaFoldDB" id="A0A919AQ10"/>
<keyword evidence="3" id="KW-1185">Reference proteome</keyword>
<protein>
    <submittedName>
        <fullName evidence="2">Uncharacterized protein</fullName>
    </submittedName>
</protein>
<evidence type="ECO:0000313" key="2">
    <source>
        <dbReference type="EMBL" id="GHF17674.1"/>
    </source>
</evidence>
<reference evidence="2" key="1">
    <citation type="journal article" date="2014" name="Int. J. Syst. Evol. Microbiol.">
        <title>Complete genome sequence of Corynebacterium casei LMG S-19264T (=DSM 44701T), isolated from a smear-ripened cheese.</title>
        <authorList>
            <consortium name="US DOE Joint Genome Institute (JGI-PGF)"/>
            <person name="Walter F."/>
            <person name="Albersmeier A."/>
            <person name="Kalinowski J."/>
            <person name="Ruckert C."/>
        </authorList>
    </citation>
    <scope>NUCLEOTIDE SEQUENCE</scope>
    <source>
        <strain evidence="2">JCM 3302</strain>
    </source>
</reference>
<evidence type="ECO:0000313" key="3">
    <source>
        <dbReference type="Proteomes" id="UP000641386"/>
    </source>
</evidence>
<comment type="caution">
    <text evidence="2">The sequence shown here is derived from an EMBL/GenBank/DDBJ whole genome shotgun (WGS) entry which is preliminary data.</text>
</comment>
<proteinExistence type="predicted"/>